<organism evidence="1 2">
    <name type="scientific">Rhinolophus ferrumequinum</name>
    <name type="common">Greater horseshoe bat</name>
    <dbReference type="NCBI Taxonomy" id="59479"/>
    <lineage>
        <taxon>Eukaryota</taxon>
        <taxon>Metazoa</taxon>
        <taxon>Chordata</taxon>
        <taxon>Craniata</taxon>
        <taxon>Vertebrata</taxon>
        <taxon>Euteleostomi</taxon>
        <taxon>Mammalia</taxon>
        <taxon>Eutheria</taxon>
        <taxon>Laurasiatheria</taxon>
        <taxon>Chiroptera</taxon>
        <taxon>Yinpterochiroptera</taxon>
        <taxon>Rhinolophoidea</taxon>
        <taxon>Rhinolophidae</taxon>
        <taxon>Rhinolophinae</taxon>
        <taxon>Rhinolophus</taxon>
    </lineage>
</organism>
<comment type="caution">
    <text evidence="1">The sequence shown here is derived from an EMBL/GenBank/DDBJ whole genome shotgun (WGS) entry which is preliminary data.</text>
</comment>
<dbReference type="Proteomes" id="UP000585614">
    <property type="component" value="Unassembled WGS sequence"/>
</dbReference>
<protein>
    <submittedName>
        <fullName evidence="1">Uncharacterized protein</fullName>
    </submittedName>
</protein>
<sequence>MGLTTTNTQILVDLILLAVELEERSQLAALYICRAQLMAPSGQGALLTVLSDLDLQSTGWPKDAFVSWYETHLAIRDPIIRRTVDFGRHPKRYYCVSVFQKDSSSSSDECFGLEVHTNTVESHKIIHIIVHYNFCFDKF</sequence>
<dbReference type="EMBL" id="JACAGC010000016">
    <property type="protein sequence ID" value="KAF6313067.1"/>
    <property type="molecule type" value="Genomic_DNA"/>
</dbReference>
<accession>A0A7J7UJH8</accession>
<dbReference type="AlphaFoldDB" id="A0A7J7UJH8"/>
<proteinExistence type="predicted"/>
<reference evidence="1 2" key="1">
    <citation type="journal article" date="2020" name="Nature">
        <title>Six reference-quality genomes reveal evolution of bat adaptations.</title>
        <authorList>
            <person name="Jebb D."/>
            <person name="Huang Z."/>
            <person name="Pippel M."/>
            <person name="Hughes G.M."/>
            <person name="Lavrichenko K."/>
            <person name="Devanna P."/>
            <person name="Winkler S."/>
            <person name="Jermiin L.S."/>
            <person name="Skirmuntt E.C."/>
            <person name="Katzourakis A."/>
            <person name="Burkitt-Gray L."/>
            <person name="Ray D.A."/>
            <person name="Sullivan K.A.M."/>
            <person name="Roscito J.G."/>
            <person name="Kirilenko B.M."/>
            <person name="Davalos L.M."/>
            <person name="Corthals A.P."/>
            <person name="Power M.L."/>
            <person name="Jones G."/>
            <person name="Ransome R.D."/>
            <person name="Dechmann D.K.N."/>
            <person name="Locatelli A.G."/>
            <person name="Puechmaille S.J."/>
            <person name="Fedrigo O."/>
            <person name="Jarvis E.D."/>
            <person name="Hiller M."/>
            <person name="Vernes S.C."/>
            <person name="Myers E.W."/>
            <person name="Teeling E.C."/>
        </authorList>
    </citation>
    <scope>NUCLEOTIDE SEQUENCE [LARGE SCALE GENOMIC DNA]</scope>
    <source>
        <strain evidence="1">MRhiFer1</strain>
        <tissue evidence="1">Lung</tissue>
    </source>
</reference>
<gene>
    <name evidence="1" type="ORF">mRhiFer1_008590</name>
</gene>
<name>A0A7J7UJH8_RHIFE</name>
<evidence type="ECO:0000313" key="2">
    <source>
        <dbReference type="Proteomes" id="UP000585614"/>
    </source>
</evidence>
<evidence type="ECO:0000313" key="1">
    <source>
        <dbReference type="EMBL" id="KAF6313067.1"/>
    </source>
</evidence>